<dbReference type="GO" id="GO:0006338">
    <property type="term" value="P:chromatin remodeling"/>
    <property type="evidence" value="ECO:0007669"/>
    <property type="project" value="UniProtKB-ARBA"/>
</dbReference>
<dbReference type="EMBL" id="KV875107">
    <property type="protein sequence ID" value="OIW23238.1"/>
    <property type="molecule type" value="Genomic_DNA"/>
</dbReference>
<evidence type="ECO:0000313" key="4">
    <source>
        <dbReference type="EMBL" id="OIW23238.1"/>
    </source>
</evidence>
<feature type="compositionally biased region" description="Polar residues" evidence="2">
    <location>
        <begin position="37"/>
        <end position="52"/>
    </location>
</feature>
<feature type="compositionally biased region" description="Polar residues" evidence="2">
    <location>
        <begin position="12"/>
        <end position="25"/>
    </location>
</feature>
<dbReference type="InterPro" id="IPR000953">
    <property type="entry name" value="Chromo/chromo_shadow_dom"/>
</dbReference>
<reference evidence="4 5" key="1">
    <citation type="submission" date="2016-10" db="EMBL/GenBank/DDBJ databases">
        <title>Draft genome sequence of Coniochaeta ligniaria NRRL30616, a lignocellulolytic fungus for bioabatement of inhibitors in plant biomass hydrolysates.</title>
        <authorList>
            <consortium name="DOE Joint Genome Institute"/>
            <person name="Jimenez D.J."/>
            <person name="Hector R.E."/>
            <person name="Riley R."/>
            <person name="Sun H."/>
            <person name="Grigoriev I.V."/>
            <person name="Van Elsas J.D."/>
            <person name="Nichols N.N."/>
        </authorList>
    </citation>
    <scope>NUCLEOTIDE SEQUENCE [LARGE SCALE GENOMIC DNA]</scope>
    <source>
        <strain evidence="4 5">NRRL 30616</strain>
    </source>
</reference>
<protein>
    <recommendedName>
        <fullName evidence="3">Chromo domain-containing protein</fullName>
    </recommendedName>
</protein>
<comment type="subunit">
    <text evidence="1">Component of the NuA4 histone acetyltransferase complex.</text>
</comment>
<feature type="region of interest" description="Disordered" evidence="2">
    <location>
        <begin position="1"/>
        <end position="111"/>
    </location>
</feature>
<dbReference type="SUPFAM" id="SSF54160">
    <property type="entry name" value="Chromo domain-like"/>
    <property type="match status" value="1"/>
</dbReference>
<proteinExistence type="predicted"/>
<evidence type="ECO:0000256" key="1">
    <source>
        <dbReference type="ARBA" id="ARBA00011353"/>
    </source>
</evidence>
<name>A0A1J7I6V7_9PEZI</name>
<evidence type="ECO:0000313" key="5">
    <source>
        <dbReference type="Proteomes" id="UP000182658"/>
    </source>
</evidence>
<feature type="domain" description="Chromo" evidence="3">
    <location>
        <begin position="196"/>
        <end position="255"/>
    </location>
</feature>
<sequence>MSSPASPAAATDNAQDASDNNTNTSSPPPLEVLLNLIRTSSLPSVTNATTPASPDKDTSNPPPAAAAGGDDANDPTCITVRPPSSSGNQSPSSTPHNDDGTSPPSLPPSSTNHLTNLVFTLHQALYPVSHILTHRACRHNGTTHVTFKVLFEDGSKVWLSEKDLWETAPNPILDYYEAHGGGRSECLGLDDERERFVARGIVAQRDGEREVEYLVEWVGYPLDVEGEGATWWGEGVVRGRLGGEILEEWKAGRGV</sequence>
<keyword evidence="5" id="KW-1185">Reference proteome</keyword>
<evidence type="ECO:0000256" key="2">
    <source>
        <dbReference type="SAM" id="MobiDB-lite"/>
    </source>
</evidence>
<gene>
    <name evidence="4" type="ORF">CONLIGDRAFT_674551</name>
</gene>
<dbReference type="InterPro" id="IPR016197">
    <property type="entry name" value="Chromo-like_dom_sf"/>
</dbReference>
<dbReference type="PROSITE" id="PS50013">
    <property type="entry name" value="CHROMO_2"/>
    <property type="match status" value="1"/>
</dbReference>
<feature type="compositionally biased region" description="Low complexity" evidence="2">
    <location>
        <begin position="82"/>
        <end position="95"/>
    </location>
</feature>
<organism evidence="4 5">
    <name type="scientific">Coniochaeta ligniaria NRRL 30616</name>
    <dbReference type="NCBI Taxonomy" id="1408157"/>
    <lineage>
        <taxon>Eukaryota</taxon>
        <taxon>Fungi</taxon>
        <taxon>Dikarya</taxon>
        <taxon>Ascomycota</taxon>
        <taxon>Pezizomycotina</taxon>
        <taxon>Sordariomycetes</taxon>
        <taxon>Sordariomycetidae</taxon>
        <taxon>Coniochaetales</taxon>
        <taxon>Coniochaetaceae</taxon>
        <taxon>Coniochaeta</taxon>
    </lineage>
</organism>
<accession>A0A1J7I6V7</accession>
<dbReference type="InParanoid" id="A0A1J7I6V7"/>
<dbReference type="AlphaFoldDB" id="A0A1J7I6V7"/>
<dbReference type="Proteomes" id="UP000182658">
    <property type="component" value="Unassembled WGS sequence"/>
</dbReference>
<evidence type="ECO:0000259" key="3">
    <source>
        <dbReference type="PROSITE" id="PS50013"/>
    </source>
</evidence>